<dbReference type="FunFam" id="3.30.1330.40:FF:000001">
    <property type="entry name" value="L-PSP family endoribonuclease"/>
    <property type="match status" value="1"/>
</dbReference>
<dbReference type="AlphaFoldDB" id="A0A369K716"/>
<dbReference type="InterPro" id="IPR006175">
    <property type="entry name" value="YjgF/YER057c/UK114"/>
</dbReference>
<protein>
    <submittedName>
        <fullName evidence="2">Uncharacterized protein</fullName>
    </submittedName>
</protein>
<dbReference type="Proteomes" id="UP000076154">
    <property type="component" value="Unassembled WGS sequence"/>
</dbReference>
<dbReference type="InterPro" id="IPR035959">
    <property type="entry name" value="RutC-like_sf"/>
</dbReference>
<dbReference type="GO" id="GO:0005739">
    <property type="term" value="C:mitochondrion"/>
    <property type="evidence" value="ECO:0007669"/>
    <property type="project" value="TreeGrafter"/>
</dbReference>
<dbReference type="EMBL" id="LUEZ02000010">
    <property type="protein sequence ID" value="RDB28455.1"/>
    <property type="molecule type" value="Genomic_DNA"/>
</dbReference>
<dbReference type="PANTHER" id="PTHR11803:SF42">
    <property type="entry name" value="MMF1"/>
    <property type="match status" value="1"/>
</dbReference>
<accession>A0A369K716</accession>
<evidence type="ECO:0000313" key="2">
    <source>
        <dbReference type="EMBL" id="RDB28455.1"/>
    </source>
</evidence>
<dbReference type="OrthoDB" id="309640at2759"/>
<dbReference type="InParanoid" id="A0A369K716"/>
<organism evidence="2 3">
    <name type="scientific">Hypsizygus marmoreus</name>
    <name type="common">White beech mushroom</name>
    <name type="synonym">Agaricus marmoreus</name>
    <dbReference type="NCBI Taxonomy" id="39966"/>
    <lineage>
        <taxon>Eukaryota</taxon>
        <taxon>Fungi</taxon>
        <taxon>Dikarya</taxon>
        <taxon>Basidiomycota</taxon>
        <taxon>Agaricomycotina</taxon>
        <taxon>Agaricomycetes</taxon>
        <taxon>Agaricomycetidae</taxon>
        <taxon>Agaricales</taxon>
        <taxon>Tricholomatineae</taxon>
        <taxon>Lyophyllaceae</taxon>
        <taxon>Hypsizygus</taxon>
    </lineage>
</organism>
<proteinExistence type="inferred from homology"/>
<dbReference type="GO" id="GO:0019239">
    <property type="term" value="F:deaminase activity"/>
    <property type="evidence" value="ECO:0007669"/>
    <property type="project" value="TreeGrafter"/>
</dbReference>
<dbReference type="STRING" id="39966.A0A369K716"/>
<dbReference type="Pfam" id="PF01042">
    <property type="entry name" value="Ribonuc_L-PSP"/>
    <property type="match status" value="1"/>
</dbReference>
<gene>
    <name evidence="2" type="ORF">Hypma_015921</name>
</gene>
<evidence type="ECO:0000313" key="3">
    <source>
        <dbReference type="Proteomes" id="UP000076154"/>
    </source>
</evidence>
<evidence type="ECO:0000256" key="1">
    <source>
        <dbReference type="ARBA" id="ARBA00010552"/>
    </source>
</evidence>
<dbReference type="PANTHER" id="PTHR11803">
    <property type="entry name" value="2-IMINOBUTANOATE/2-IMINOPROPANOATE DEAMINASE RIDA"/>
    <property type="match status" value="1"/>
</dbReference>
<comment type="caution">
    <text evidence="2">The sequence shown here is derived from an EMBL/GenBank/DDBJ whole genome shotgun (WGS) entry which is preliminary data.</text>
</comment>
<reference evidence="2" key="1">
    <citation type="submission" date="2018-04" db="EMBL/GenBank/DDBJ databases">
        <title>Whole genome sequencing of Hypsizygus marmoreus.</title>
        <authorList>
            <person name="Choi I.-G."/>
            <person name="Min B."/>
            <person name="Kim J.-G."/>
            <person name="Kim S."/>
            <person name="Oh Y.-L."/>
            <person name="Kong W.-S."/>
            <person name="Park H."/>
            <person name="Jeong J."/>
            <person name="Song E.-S."/>
        </authorList>
    </citation>
    <scope>NUCLEOTIDE SEQUENCE [LARGE SCALE GENOMIC DNA]</scope>
    <source>
        <strain evidence="2">51987-8</strain>
    </source>
</reference>
<name>A0A369K716_HYPMA</name>
<dbReference type="GO" id="GO:0005829">
    <property type="term" value="C:cytosol"/>
    <property type="evidence" value="ECO:0007669"/>
    <property type="project" value="TreeGrafter"/>
</dbReference>
<comment type="similarity">
    <text evidence="1">Belongs to the RutC family.</text>
</comment>
<sequence>MAPTKTIVSTPDAVPPLPVFSQAVISRGHVYMSGNIGCKKDLTLVEGGVQAQTRVALENISIVLENISIVLKAAGSGLEHIVKATVYLVNMPRDFQLMNEAYIRFFDKDTLPARTCIGVACLPLGADVEIECIAELPGA</sequence>
<keyword evidence="3" id="KW-1185">Reference proteome</keyword>
<dbReference type="CDD" id="cd00448">
    <property type="entry name" value="YjgF_YER057c_UK114_family"/>
    <property type="match status" value="1"/>
</dbReference>
<dbReference type="Gene3D" id="3.30.1330.40">
    <property type="entry name" value="RutC-like"/>
    <property type="match status" value="1"/>
</dbReference>
<dbReference type="SUPFAM" id="SSF55298">
    <property type="entry name" value="YjgF-like"/>
    <property type="match status" value="1"/>
</dbReference>